<evidence type="ECO:0000313" key="2">
    <source>
        <dbReference type="Proteomes" id="UP000664288"/>
    </source>
</evidence>
<sequence>MSTHRAGLHRSFLLVFLLAQLGGFHGESMSGTRRAVEILAGQKSTNLIPPLPMIVAAEGGGVEAAD</sequence>
<keyword evidence="2" id="KW-1185">Reference proteome</keyword>
<evidence type="ECO:0000313" key="1">
    <source>
        <dbReference type="EMBL" id="MBO0902156.1"/>
    </source>
</evidence>
<comment type="caution">
    <text evidence="1">The sequence shown here is derived from an EMBL/GenBank/DDBJ whole genome shotgun (WGS) entry which is preliminary data.</text>
</comment>
<gene>
    <name evidence="1" type="ORF">J1C47_00750</name>
</gene>
<reference evidence="1 2" key="1">
    <citation type="submission" date="2021-03" db="EMBL/GenBank/DDBJ databases">
        <title>Whole genome sequence of Jiella sp. MQZ13P-4.</title>
        <authorList>
            <person name="Tuo L."/>
        </authorList>
    </citation>
    <scope>NUCLEOTIDE SEQUENCE [LARGE SCALE GENOMIC DNA]</scope>
    <source>
        <strain evidence="1 2">MQZ13P-4</strain>
    </source>
</reference>
<protein>
    <recommendedName>
        <fullName evidence="3">Secreted protein</fullName>
    </recommendedName>
</protein>
<name>A0ABS3J0P8_9HYPH</name>
<dbReference type="RefSeq" id="WP_207348802.1">
    <property type="nucleotide sequence ID" value="NZ_JAFMPY010000001.1"/>
</dbReference>
<dbReference type="Proteomes" id="UP000664288">
    <property type="component" value="Unassembled WGS sequence"/>
</dbReference>
<organism evidence="1 2">
    <name type="scientific">Jiella sonneratiae</name>
    <dbReference type="NCBI Taxonomy" id="2816856"/>
    <lineage>
        <taxon>Bacteria</taxon>
        <taxon>Pseudomonadati</taxon>
        <taxon>Pseudomonadota</taxon>
        <taxon>Alphaproteobacteria</taxon>
        <taxon>Hyphomicrobiales</taxon>
        <taxon>Aurantimonadaceae</taxon>
        <taxon>Jiella</taxon>
    </lineage>
</organism>
<accession>A0ABS3J0P8</accession>
<dbReference type="EMBL" id="JAFMPY010000001">
    <property type="protein sequence ID" value="MBO0902156.1"/>
    <property type="molecule type" value="Genomic_DNA"/>
</dbReference>
<evidence type="ECO:0008006" key="3">
    <source>
        <dbReference type="Google" id="ProtNLM"/>
    </source>
</evidence>
<proteinExistence type="predicted"/>